<evidence type="ECO:0000256" key="6">
    <source>
        <dbReference type="ARBA" id="ARBA00022833"/>
    </source>
</evidence>
<dbReference type="InterPro" id="IPR015341">
    <property type="entry name" value="Glyco_hydro_38_cen"/>
</dbReference>
<dbReference type="FunFam" id="1.20.1270.50:FF:000002">
    <property type="entry name" value="Alpha-mannosidase"/>
    <property type="match status" value="1"/>
</dbReference>
<dbReference type="InterPro" id="IPR011013">
    <property type="entry name" value="Gal_mutarotase_sf_dom"/>
</dbReference>
<dbReference type="SUPFAM" id="SSF88688">
    <property type="entry name" value="Families 57/38 glycoside transferase middle domain"/>
    <property type="match status" value="1"/>
</dbReference>
<dbReference type="Gene3D" id="2.70.98.30">
    <property type="entry name" value="Golgi alpha-mannosidase II, domain 4"/>
    <property type="match status" value="1"/>
</dbReference>
<comment type="similarity">
    <text evidence="2 10">Belongs to the glycosyl hydrolase 38 family.</text>
</comment>
<dbReference type="InterPro" id="IPR027291">
    <property type="entry name" value="Glyco_hydro_38_N_sf"/>
</dbReference>
<dbReference type="GO" id="GO:0006013">
    <property type="term" value="P:mannose metabolic process"/>
    <property type="evidence" value="ECO:0007669"/>
    <property type="project" value="InterPro"/>
</dbReference>
<dbReference type="Pfam" id="PF01074">
    <property type="entry name" value="Glyco_hydro_38N"/>
    <property type="match status" value="1"/>
</dbReference>
<evidence type="ECO:0000256" key="1">
    <source>
        <dbReference type="ARBA" id="ARBA00000365"/>
    </source>
</evidence>
<dbReference type="Gene3D" id="2.60.40.1360">
    <property type="match status" value="1"/>
</dbReference>
<keyword evidence="4 10" id="KW-0479">Metal-binding</keyword>
<dbReference type="Gene3D" id="3.20.110.10">
    <property type="entry name" value="Glycoside hydrolase 38, N terminal domain"/>
    <property type="match status" value="1"/>
</dbReference>
<dbReference type="AlphaFoldDB" id="A0A9P0HPV2"/>
<dbReference type="Gene3D" id="2.60.40.1180">
    <property type="entry name" value="Golgi alpha-mannosidase II"/>
    <property type="match status" value="1"/>
</dbReference>
<dbReference type="SUPFAM" id="SSF88713">
    <property type="entry name" value="Glycoside hydrolase/deacetylase"/>
    <property type="match status" value="1"/>
</dbReference>
<dbReference type="InterPro" id="IPR011330">
    <property type="entry name" value="Glyco_hydro/deAcase_b/a-brl"/>
</dbReference>
<reference evidence="12" key="1">
    <citation type="submission" date="2022-01" db="EMBL/GenBank/DDBJ databases">
        <authorList>
            <person name="King R."/>
        </authorList>
    </citation>
    <scope>NUCLEOTIDE SEQUENCE</scope>
</reference>
<keyword evidence="9 10" id="KW-0326">Glycosidase</keyword>
<dbReference type="EC" id="3.2.1.-" evidence="10"/>
<evidence type="ECO:0000256" key="4">
    <source>
        <dbReference type="ARBA" id="ARBA00022723"/>
    </source>
</evidence>
<dbReference type="SUPFAM" id="SSF74650">
    <property type="entry name" value="Galactose mutarotase-like"/>
    <property type="match status" value="1"/>
</dbReference>
<dbReference type="GO" id="GO:0004559">
    <property type="term" value="F:alpha-mannosidase activity"/>
    <property type="evidence" value="ECO:0007669"/>
    <property type="project" value="UniProtKB-EC"/>
</dbReference>
<evidence type="ECO:0000259" key="11">
    <source>
        <dbReference type="SMART" id="SM00872"/>
    </source>
</evidence>
<keyword evidence="13" id="KW-1185">Reference proteome</keyword>
<comment type="catalytic activity">
    <reaction evidence="1">
        <text>Hydrolysis of terminal, non-reducing alpha-D-mannose residues in alpha-D-mannosides.</text>
        <dbReference type="EC" id="3.2.1.24"/>
    </reaction>
</comment>
<evidence type="ECO:0000256" key="9">
    <source>
        <dbReference type="ARBA" id="ARBA00023295"/>
    </source>
</evidence>
<dbReference type="Gene3D" id="1.20.1270.50">
    <property type="entry name" value="Glycoside hydrolase family 38, central domain"/>
    <property type="match status" value="2"/>
</dbReference>
<feature type="signal peptide" evidence="10">
    <location>
        <begin position="1"/>
        <end position="16"/>
    </location>
</feature>
<protein>
    <recommendedName>
        <fullName evidence="3 10">Alpha-mannosidase</fullName>
        <ecNumber evidence="10">3.2.1.-</ecNumber>
    </recommendedName>
</protein>
<dbReference type="EMBL" id="OV725082">
    <property type="protein sequence ID" value="CAH1405830.1"/>
    <property type="molecule type" value="Genomic_DNA"/>
</dbReference>
<dbReference type="OrthoDB" id="2016903at2759"/>
<keyword evidence="8" id="KW-0325">Glycoprotein</keyword>
<evidence type="ECO:0000256" key="8">
    <source>
        <dbReference type="ARBA" id="ARBA00023180"/>
    </source>
</evidence>
<dbReference type="Pfam" id="PF17677">
    <property type="entry name" value="Glyco_hydro38C2"/>
    <property type="match status" value="1"/>
</dbReference>
<evidence type="ECO:0000256" key="10">
    <source>
        <dbReference type="RuleBase" id="RU361199"/>
    </source>
</evidence>
<dbReference type="Proteomes" id="UP001152798">
    <property type="component" value="Chromosome 6"/>
</dbReference>
<feature type="chain" id="PRO_5040547380" description="Alpha-mannosidase" evidence="10">
    <location>
        <begin position="17"/>
        <end position="979"/>
    </location>
</feature>
<evidence type="ECO:0000256" key="5">
    <source>
        <dbReference type="ARBA" id="ARBA00022801"/>
    </source>
</evidence>
<dbReference type="GO" id="GO:0046872">
    <property type="term" value="F:metal ion binding"/>
    <property type="evidence" value="ECO:0007669"/>
    <property type="project" value="UniProtKB-KW"/>
</dbReference>
<keyword evidence="10" id="KW-0732">Signal</keyword>
<evidence type="ECO:0000313" key="12">
    <source>
        <dbReference type="EMBL" id="CAH1405830.1"/>
    </source>
</evidence>
<dbReference type="FunFam" id="1.20.1270.50:FF:000003">
    <property type="entry name" value="Alpha-mannosidase"/>
    <property type="match status" value="1"/>
</dbReference>
<dbReference type="InterPro" id="IPR028995">
    <property type="entry name" value="Glyco_hydro_57/38_cen_sf"/>
</dbReference>
<dbReference type="InterPro" id="IPR037094">
    <property type="entry name" value="Glyco_hydro_38_cen_sf"/>
</dbReference>
<dbReference type="PANTHER" id="PTHR11607">
    <property type="entry name" value="ALPHA-MANNOSIDASE"/>
    <property type="match status" value="1"/>
</dbReference>
<dbReference type="GO" id="GO:0005764">
    <property type="term" value="C:lysosome"/>
    <property type="evidence" value="ECO:0007669"/>
    <property type="project" value="TreeGrafter"/>
</dbReference>
<organism evidence="12 13">
    <name type="scientific">Nezara viridula</name>
    <name type="common">Southern green stink bug</name>
    <name type="synonym">Cimex viridulus</name>
    <dbReference type="NCBI Taxonomy" id="85310"/>
    <lineage>
        <taxon>Eukaryota</taxon>
        <taxon>Metazoa</taxon>
        <taxon>Ecdysozoa</taxon>
        <taxon>Arthropoda</taxon>
        <taxon>Hexapoda</taxon>
        <taxon>Insecta</taxon>
        <taxon>Pterygota</taxon>
        <taxon>Neoptera</taxon>
        <taxon>Paraneoptera</taxon>
        <taxon>Hemiptera</taxon>
        <taxon>Heteroptera</taxon>
        <taxon>Panheteroptera</taxon>
        <taxon>Pentatomomorpha</taxon>
        <taxon>Pentatomoidea</taxon>
        <taxon>Pentatomidae</taxon>
        <taxon>Pentatominae</taxon>
        <taxon>Nezara</taxon>
    </lineage>
</organism>
<dbReference type="InterPro" id="IPR041147">
    <property type="entry name" value="GH38_C"/>
</dbReference>
<dbReference type="SMART" id="SM00872">
    <property type="entry name" value="Alpha-mann_mid"/>
    <property type="match status" value="1"/>
</dbReference>
<dbReference type="InterPro" id="IPR050843">
    <property type="entry name" value="Glycosyl_Hydrlase_38"/>
</dbReference>
<evidence type="ECO:0000256" key="2">
    <source>
        <dbReference type="ARBA" id="ARBA00009792"/>
    </source>
</evidence>
<dbReference type="PANTHER" id="PTHR11607:SF3">
    <property type="entry name" value="LYSOSOMAL ALPHA-MANNOSIDASE"/>
    <property type="match status" value="1"/>
</dbReference>
<gene>
    <name evidence="12" type="ORF">NEZAVI_LOCUS13916</name>
</gene>
<name>A0A9P0HPV2_NEZVI</name>
<dbReference type="InterPro" id="IPR000602">
    <property type="entry name" value="Glyco_hydro_38_N"/>
</dbReference>
<proteinExistence type="inferred from homology"/>
<sequence>MYVAVFFVAVLGLCSGYPSQPKPTCGYESCPKGRLDKINLHIVPHTHNDVGWLKTYDQYYYGSRTNIQSAGVQYIIDSVVQELLKDPTKRFIYVETSYLYKWWKEQDDIMKQQVRQLVNSGRLEIIGGGWCMNDEAAAHYHSIIDQMTWGFRLLDEMLGECARPKIGWQIDPFGHSKENAALFAGFGFDGLFLGRIDWEDKTNREEKKTMEVIWNANPFEKGDDGKLFTSVLYNTYSPPPGFCFDINCDDEPIIDNKESPDYNAEERTRDFLKIMENYTKAYRTENILVTMGNDFNYQNAHINFKNMDKLIKQINLLDTKYYAFYSTPSCYLKSVHEAGITFSTKNDDFLPYSTDPYTFWSGYFSSRPAVKRFERMGNNFLQVVKQISSASGTGETNALNELREALGTLQHHDAVTGTEKEHVAADYARILTSAIDHSGDVVQEALMKIMKKQDDLKTELQSCLLLNISSCEPTEKSKRFVVTLYNPLSHKVDYLVKIPVAKDSSYTVLSPRGDEVLTQMLVVPEQVLDLPGRPTKAEVELSWLAKDIPALGFASYHVTKRYTPPPPCEEIVFRKIPITLGYKDLSLTLNSEGDIKGIKAGRKQYQYEPINNDFRFYIPAVGNNEVFINRSSGAYIFRPNGSEIVIDQDTSKLRIYQGPLVTEMHQTYNEWVSQVIRIVNGSPIAEFQWLVGPIPIERGVGKEIVWHLTMPNMKTGGVFETDSNGRQHLKRKLNHREDWDLHLAEKVPGNYFPITTDISISDHKKVTVITDRTQGGSSLADGELELMVHRRLTHDDAFGVGEALNETAFGEGLIVRGSHWLLVDDCKSSPRKEVQELSILPPWIFISTTSLSFAEWEANFLTTYSSLLNELPENVQILTFEPWAHNSILLRLEHIGDPSSDPKLAVPVTIDLENLFSGLEITGIQEMSLGANMKKSEVSRLSWKSECDNKIRLSAEDHRETFRITVQPMQIKTFLLQVK</sequence>
<dbReference type="GO" id="GO:0030246">
    <property type="term" value="F:carbohydrate binding"/>
    <property type="evidence" value="ECO:0007669"/>
    <property type="project" value="InterPro"/>
</dbReference>
<keyword evidence="5 10" id="KW-0378">Hydrolase</keyword>
<feature type="domain" description="Glycoside hydrolase family 38 central" evidence="11">
    <location>
        <begin position="358"/>
        <end position="431"/>
    </location>
</feature>
<dbReference type="FunFam" id="2.60.40.1180:FF:000018">
    <property type="entry name" value="Alpha-mannosidase"/>
    <property type="match status" value="1"/>
</dbReference>
<dbReference type="FunFam" id="3.20.110.10:FF:000001">
    <property type="entry name" value="Alpha-mannosidase"/>
    <property type="match status" value="1"/>
</dbReference>
<dbReference type="Pfam" id="PF09261">
    <property type="entry name" value="Alpha-mann_mid"/>
    <property type="match status" value="1"/>
</dbReference>
<comment type="cofactor">
    <cofactor evidence="10">
        <name>Zn(2+)</name>
        <dbReference type="ChEBI" id="CHEBI:29105"/>
    </cofactor>
    <text evidence="10">Binds 1 zinc ion per subunit.</text>
</comment>
<evidence type="ECO:0000256" key="3">
    <source>
        <dbReference type="ARBA" id="ARBA00012752"/>
    </source>
</evidence>
<accession>A0A9P0HPV2</accession>
<keyword evidence="7" id="KW-1015">Disulfide bond</keyword>
<evidence type="ECO:0000313" key="13">
    <source>
        <dbReference type="Proteomes" id="UP001152798"/>
    </source>
</evidence>
<evidence type="ECO:0000256" key="7">
    <source>
        <dbReference type="ARBA" id="ARBA00023157"/>
    </source>
</evidence>
<dbReference type="Pfam" id="PF07748">
    <property type="entry name" value="Glyco_hydro_38C"/>
    <property type="match status" value="1"/>
</dbReference>
<dbReference type="FunFam" id="2.70.98.30:FF:000003">
    <property type="entry name" value="Alpha-mannosidase"/>
    <property type="match status" value="1"/>
</dbReference>
<keyword evidence="6 10" id="KW-0862">Zinc</keyword>
<dbReference type="CDD" id="cd10810">
    <property type="entry name" value="GH38N_AMII_LAM_like"/>
    <property type="match status" value="1"/>
</dbReference>
<dbReference type="InterPro" id="IPR013780">
    <property type="entry name" value="Glyco_hydro_b"/>
</dbReference>
<dbReference type="InterPro" id="IPR011682">
    <property type="entry name" value="Glyco_hydro_38_C"/>
</dbReference>